<comment type="similarity">
    <text evidence="3">Belongs to the cytochrome c oxidase subunit 6c family.</text>
</comment>
<reference evidence="9" key="1">
    <citation type="submission" date="2022-08" db="UniProtKB">
        <authorList>
            <consortium name="EnsemblMetazoa"/>
        </authorList>
    </citation>
    <scope>IDENTIFICATION</scope>
    <source>
        <strain evidence="9">Israel</strain>
    </source>
</reference>
<keyword evidence="10" id="KW-1185">Reference proteome</keyword>
<dbReference type="InterPro" id="IPR034884">
    <property type="entry name" value="Cytochrome_c_oxidase_VIc/VIIs"/>
</dbReference>
<name>A0A1B0D5L1_PHLPP</name>
<comment type="pathway">
    <text evidence="2">Energy metabolism; oxidative phosphorylation.</text>
</comment>
<dbReference type="PANTHER" id="PTHR48416:SF1">
    <property type="entry name" value="CYTOCHROME C OXIDASE SUBUNIT 6C"/>
    <property type="match status" value="1"/>
</dbReference>
<accession>A0A1B0D5L1</accession>
<dbReference type="RefSeq" id="XP_055712955.1">
    <property type="nucleotide sequence ID" value="XM_055856980.1"/>
</dbReference>
<dbReference type="SUPFAM" id="SSF81415">
    <property type="entry name" value="Mitochondrial cytochrome c oxidase subunit VIc"/>
    <property type="match status" value="1"/>
</dbReference>
<keyword evidence="4" id="KW-0812">Transmembrane</keyword>
<dbReference type="InterPro" id="IPR051389">
    <property type="entry name" value="Cytochrome_c_oxidase_VIc"/>
</dbReference>
<dbReference type="KEGG" id="ppap:129807598"/>
<evidence type="ECO:0000256" key="1">
    <source>
        <dbReference type="ARBA" id="ARBA00004434"/>
    </source>
</evidence>
<evidence type="ECO:0000313" key="9">
    <source>
        <dbReference type="EnsemblMetazoa" id="PPAI002768-PA"/>
    </source>
</evidence>
<comment type="subcellular location">
    <subcellularLocation>
        <location evidence="1">Mitochondrion inner membrane</location>
        <topology evidence="1">Single-pass membrane protein</topology>
    </subcellularLocation>
</comment>
<dbReference type="Gene3D" id="4.10.93.10">
    <property type="entry name" value="Mitochondrial cytochrome c oxidase subunit VIc/VIIs"/>
    <property type="match status" value="1"/>
</dbReference>
<proteinExistence type="inferred from homology"/>
<keyword evidence="6" id="KW-1133">Transmembrane helix</keyword>
<protein>
    <submittedName>
        <fullName evidence="9">Uncharacterized protein</fullName>
    </submittedName>
</protein>
<keyword evidence="7" id="KW-0496">Mitochondrion</keyword>
<dbReference type="OrthoDB" id="10051322at2759"/>
<evidence type="ECO:0000256" key="8">
    <source>
        <dbReference type="ARBA" id="ARBA00023136"/>
    </source>
</evidence>
<dbReference type="AlphaFoldDB" id="A0A1B0D5L1"/>
<dbReference type="Proteomes" id="UP000092462">
    <property type="component" value="Unassembled WGS sequence"/>
</dbReference>
<dbReference type="Pfam" id="PF02937">
    <property type="entry name" value="COX6C"/>
    <property type="match status" value="1"/>
</dbReference>
<dbReference type="PANTHER" id="PTHR48416">
    <property type="entry name" value="CYTOCHROME C OXIDASE SUBUNIT 6C"/>
    <property type="match status" value="1"/>
</dbReference>
<dbReference type="EMBL" id="AJVK01011830">
    <property type="status" value="NOT_ANNOTATED_CDS"/>
    <property type="molecule type" value="Genomic_DNA"/>
</dbReference>
<keyword evidence="8" id="KW-0472">Membrane</keyword>
<evidence type="ECO:0000256" key="2">
    <source>
        <dbReference type="ARBA" id="ARBA00004673"/>
    </source>
</evidence>
<sequence length="91" mass="10250">MRITEIVRAVATEVTDAKPNKPQLRGLHHATIKRNLTVALVLSAVSVVAVKLLYNDRRKANYAEFYKNYDAEAAFERMRKAGLFQSAQADD</sequence>
<dbReference type="VEuPathDB" id="VectorBase:PPAI002768"/>
<evidence type="ECO:0000256" key="5">
    <source>
        <dbReference type="ARBA" id="ARBA00022792"/>
    </source>
</evidence>
<evidence type="ECO:0000256" key="3">
    <source>
        <dbReference type="ARBA" id="ARBA00007204"/>
    </source>
</evidence>
<evidence type="ECO:0000256" key="7">
    <source>
        <dbReference type="ARBA" id="ARBA00023128"/>
    </source>
</evidence>
<dbReference type="VEuPathDB" id="VectorBase:PPAPM1_010109"/>
<dbReference type="InterPro" id="IPR037169">
    <property type="entry name" value="Cytochrome_c_oxidase_VIc_sf"/>
</dbReference>
<evidence type="ECO:0000313" key="10">
    <source>
        <dbReference type="Proteomes" id="UP000092462"/>
    </source>
</evidence>
<organism evidence="9 10">
    <name type="scientific">Phlebotomus papatasi</name>
    <name type="common">Sandfly</name>
    <dbReference type="NCBI Taxonomy" id="29031"/>
    <lineage>
        <taxon>Eukaryota</taxon>
        <taxon>Metazoa</taxon>
        <taxon>Ecdysozoa</taxon>
        <taxon>Arthropoda</taxon>
        <taxon>Hexapoda</taxon>
        <taxon>Insecta</taxon>
        <taxon>Pterygota</taxon>
        <taxon>Neoptera</taxon>
        <taxon>Endopterygota</taxon>
        <taxon>Diptera</taxon>
        <taxon>Nematocera</taxon>
        <taxon>Psychodoidea</taxon>
        <taxon>Psychodidae</taxon>
        <taxon>Phlebotomus</taxon>
        <taxon>Phlebotomus</taxon>
    </lineage>
</organism>
<keyword evidence="5" id="KW-0999">Mitochondrion inner membrane</keyword>
<evidence type="ECO:0000256" key="4">
    <source>
        <dbReference type="ARBA" id="ARBA00022692"/>
    </source>
</evidence>
<dbReference type="EnsemblMetazoa" id="PPAI002768-RA">
    <property type="protein sequence ID" value="PPAI002768-PA"/>
    <property type="gene ID" value="PPAI002768"/>
</dbReference>
<evidence type="ECO:0000256" key="6">
    <source>
        <dbReference type="ARBA" id="ARBA00022989"/>
    </source>
</evidence>
<dbReference type="CTD" id="46040"/>
<dbReference type="GeneID" id="129807598"/>
<dbReference type="GO" id="GO:0005743">
    <property type="term" value="C:mitochondrial inner membrane"/>
    <property type="evidence" value="ECO:0007669"/>
    <property type="project" value="UniProtKB-SubCell"/>
</dbReference>